<dbReference type="InterPro" id="IPR015421">
    <property type="entry name" value="PyrdxlP-dep_Trfase_major"/>
</dbReference>
<sequence length="474" mass="51752">MNAVNESVKSDATSDQASAQNSVEGQSQIQQDASNHILHPFVDNHALKNKGARIMSKADGVYVWDDQGKRYLDAFAGLWCVNLGYGRKELIDAASKQMATLPYYNLFFNTSTPPTVQLAKAIAEIAPEHMNNVFFTGSGSEANDTVFRMVRRYWDVKGQPTKKIIIGRHNGYHGSTVAGTSLGGMKPMHKQGDLPIQGIEHIRQPYWFDEGEDLSPDAFGLIAAKALEEKILEVGADNVAAFIAEPVQGAGGVIIPPATYWPEIQRITDKYNILLVVDEVICGFGRTGNWFGCDTFNIKADLMPIAKGLSSGYLPIGGVIISDRVAEVLKSEESGDFLHGFTYSGHPTCAAVALENIRILKDEKIIENIQQNTGPYLAEQLQTLADHPLVGEVRTLGMLGAIELVQDKATRKRYPGNGKVGSICRDHALDQGLILRATGDTMLLSPPLVITKEEIDSIIKATKIALDNTLKDMQ</sequence>
<dbReference type="InterPro" id="IPR005814">
    <property type="entry name" value="Aminotrans_3"/>
</dbReference>
<evidence type="ECO:0000256" key="6">
    <source>
        <dbReference type="RuleBase" id="RU003560"/>
    </source>
</evidence>
<comment type="similarity">
    <text evidence="2 6">Belongs to the class-III pyridoxal-phosphate-dependent aminotransferase family.</text>
</comment>
<dbReference type="FunFam" id="3.40.640.10:FF:000014">
    <property type="entry name" value="Adenosylmethionine-8-amino-7-oxononanoate aminotransferase, probable"/>
    <property type="match status" value="1"/>
</dbReference>
<protein>
    <submittedName>
        <fullName evidence="8">Aspartate aminotransferase family protein</fullName>
    </submittedName>
</protein>
<dbReference type="GO" id="GO:0008483">
    <property type="term" value="F:transaminase activity"/>
    <property type="evidence" value="ECO:0007669"/>
    <property type="project" value="UniProtKB-KW"/>
</dbReference>
<evidence type="ECO:0000313" key="9">
    <source>
        <dbReference type="Proteomes" id="UP001161389"/>
    </source>
</evidence>
<dbReference type="PROSITE" id="PS00600">
    <property type="entry name" value="AA_TRANSFER_CLASS_3"/>
    <property type="match status" value="1"/>
</dbReference>
<comment type="cofactor">
    <cofactor evidence="1">
        <name>pyridoxal 5'-phosphate</name>
        <dbReference type="ChEBI" id="CHEBI:597326"/>
    </cofactor>
</comment>
<keyword evidence="4" id="KW-0808">Transferase</keyword>
<dbReference type="InterPro" id="IPR049704">
    <property type="entry name" value="Aminotrans_3_PPA_site"/>
</dbReference>
<dbReference type="InterPro" id="IPR015422">
    <property type="entry name" value="PyrdxlP-dep_Trfase_small"/>
</dbReference>
<keyword evidence="3 8" id="KW-0032">Aminotransferase</keyword>
<dbReference type="PIRSF" id="PIRSF000521">
    <property type="entry name" value="Transaminase_4ab_Lys_Orn"/>
    <property type="match status" value="1"/>
</dbReference>
<organism evidence="8 9">
    <name type="scientific">Litoribrevibacter albus</name>
    <dbReference type="NCBI Taxonomy" id="1473156"/>
    <lineage>
        <taxon>Bacteria</taxon>
        <taxon>Pseudomonadati</taxon>
        <taxon>Pseudomonadota</taxon>
        <taxon>Gammaproteobacteria</taxon>
        <taxon>Oceanospirillales</taxon>
        <taxon>Oceanospirillaceae</taxon>
        <taxon>Litoribrevibacter</taxon>
    </lineage>
</organism>
<evidence type="ECO:0000313" key="8">
    <source>
        <dbReference type="EMBL" id="GLQ29543.1"/>
    </source>
</evidence>
<evidence type="ECO:0000256" key="5">
    <source>
        <dbReference type="ARBA" id="ARBA00022898"/>
    </source>
</evidence>
<accession>A0AA37S7C2</accession>
<gene>
    <name evidence="8" type="primary">spuC</name>
    <name evidence="8" type="ORF">GCM10007876_00210</name>
</gene>
<dbReference type="PANTHER" id="PTHR43094">
    <property type="entry name" value="AMINOTRANSFERASE"/>
    <property type="match status" value="1"/>
</dbReference>
<dbReference type="Proteomes" id="UP001161389">
    <property type="component" value="Unassembled WGS sequence"/>
</dbReference>
<comment type="caution">
    <text evidence="8">The sequence shown here is derived from an EMBL/GenBank/DDBJ whole genome shotgun (WGS) entry which is preliminary data.</text>
</comment>
<keyword evidence="5 6" id="KW-0663">Pyridoxal phosphate</keyword>
<dbReference type="AlphaFoldDB" id="A0AA37S7C2"/>
<dbReference type="GO" id="GO:0005829">
    <property type="term" value="C:cytosol"/>
    <property type="evidence" value="ECO:0007669"/>
    <property type="project" value="TreeGrafter"/>
</dbReference>
<evidence type="ECO:0000256" key="3">
    <source>
        <dbReference type="ARBA" id="ARBA00022576"/>
    </source>
</evidence>
<dbReference type="Gene3D" id="3.40.640.10">
    <property type="entry name" value="Type I PLP-dependent aspartate aminotransferase-like (Major domain)"/>
    <property type="match status" value="1"/>
</dbReference>
<dbReference type="PANTHER" id="PTHR43094:SF1">
    <property type="entry name" value="AMINOTRANSFERASE CLASS-III"/>
    <property type="match status" value="1"/>
</dbReference>
<dbReference type="EMBL" id="BSNM01000001">
    <property type="protein sequence ID" value="GLQ29543.1"/>
    <property type="molecule type" value="Genomic_DNA"/>
</dbReference>
<dbReference type="CDD" id="cd00610">
    <property type="entry name" value="OAT_like"/>
    <property type="match status" value="1"/>
</dbReference>
<evidence type="ECO:0000256" key="7">
    <source>
        <dbReference type="SAM" id="MobiDB-lite"/>
    </source>
</evidence>
<keyword evidence="9" id="KW-1185">Reference proteome</keyword>
<dbReference type="Pfam" id="PF00202">
    <property type="entry name" value="Aminotran_3"/>
    <property type="match status" value="1"/>
</dbReference>
<name>A0AA37S7C2_9GAMM</name>
<dbReference type="InterPro" id="IPR015424">
    <property type="entry name" value="PyrdxlP-dep_Trfase"/>
</dbReference>
<feature type="region of interest" description="Disordered" evidence="7">
    <location>
        <begin position="1"/>
        <end position="29"/>
    </location>
</feature>
<dbReference type="GO" id="GO:0030170">
    <property type="term" value="F:pyridoxal phosphate binding"/>
    <property type="evidence" value="ECO:0007669"/>
    <property type="project" value="InterPro"/>
</dbReference>
<dbReference type="RefSeq" id="WP_284377322.1">
    <property type="nucleotide sequence ID" value="NZ_BSNM01000001.1"/>
</dbReference>
<dbReference type="SUPFAM" id="SSF53383">
    <property type="entry name" value="PLP-dependent transferases"/>
    <property type="match status" value="1"/>
</dbReference>
<dbReference type="NCBIfam" id="NF004767">
    <property type="entry name" value="PRK06105.1"/>
    <property type="match status" value="1"/>
</dbReference>
<evidence type="ECO:0000256" key="4">
    <source>
        <dbReference type="ARBA" id="ARBA00022679"/>
    </source>
</evidence>
<proteinExistence type="inferred from homology"/>
<evidence type="ECO:0000256" key="2">
    <source>
        <dbReference type="ARBA" id="ARBA00008954"/>
    </source>
</evidence>
<reference evidence="8" key="1">
    <citation type="journal article" date="2014" name="Int. J. Syst. Evol. Microbiol.">
        <title>Complete genome sequence of Corynebacterium casei LMG S-19264T (=DSM 44701T), isolated from a smear-ripened cheese.</title>
        <authorList>
            <consortium name="US DOE Joint Genome Institute (JGI-PGF)"/>
            <person name="Walter F."/>
            <person name="Albersmeier A."/>
            <person name="Kalinowski J."/>
            <person name="Ruckert C."/>
        </authorList>
    </citation>
    <scope>NUCLEOTIDE SEQUENCE</scope>
    <source>
        <strain evidence="8">NBRC 110071</strain>
    </source>
</reference>
<dbReference type="Gene3D" id="3.90.1150.10">
    <property type="entry name" value="Aspartate Aminotransferase, domain 1"/>
    <property type="match status" value="1"/>
</dbReference>
<evidence type="ECO:0000256" key="1">
    <source>
        <dbReference type="ARBA" id="ARBA00001933"/>
    </source>
</evidence>
<dbReference type="NCBIfam" id="NF005682">
    <property type="entry name" value="PRK07480.1"/>
    <property type="match status" value="1"/>
</dbReference>
<reference evidence="8" key="2">
    <citation type="submission" date="2023-01" db="EMBL/GenBank/DDBJ databases">
        <title>Draft genome sequence of Litoribrevibacter albus strain NBRC 110071.</title>
        <authorList>
            <person name="Sun Q."/>
            <person name="Mori K."/>
        </authorList>
    </citation>
    <scope>NUCLEOTIDE SEQUENCE</scope>
    <source>
        <strain evidence="8">NBRC 110071</strain>
    </source>
</reference>